<gene>
    <name evidence="1" type="ORF">HGI39_00570</name>
</gene>
<proteinExistence type="predicted"/>
<dbReference type="EMBL" id="JABAGV010000001">
    <property type="protein sequence ID" value="MBC2473222.1"/>
    <property type="molecule type" value="Genomic_DNA"/>
</dbReference>
<protein>
    <submittedName>
        <fullName evidence="1">Uncharacterized protein</fullName>
    </submittedName>
</protein>
<name>A0AAW3W3M3_CLOBE</name>
<dbReference type="AlphaFoldDB" id="A0AAW3W3M3"/>
<dbReference type="Proteomes" id="UP001194098">
    <property type="component" value="Unassembled WGS sequence"/>
</dbReference>
<comment type="caution">
    <text evidence="1">The sequence shown here is derived from an EMBL/GenBank/DDBJ whole genome shotgun (WGS) entry which is preliminary data.</text>
</comment>
<evidence type="ECO:0000313" key="1">
    <source>
        <dbReference type="EMBL" id="MBC2473222.1"/>
    </source>
</evidence>
<reference evidence="1" key="1">
    <citation type="submission" date="2020-04" db="EMBL/GenBank/DDBJ databases">
        <authorList>
            <person name="Brown S."/>
        </authorList>
    </citation>
    <scope>NUCLEOTIDE SEQUENCE</scope>
    <source>
        <strain evidence="1">DJ015</strain>
    </source>
</reference>
<reference evidence="1" key="2">
    <citation type="journal article" date="2022" name="Nat. Biotechnol.">
        <title>Carbon-negative production of acetone and isopropanol by gas fermentation at industrial pilot scale.</title>
        <authorList>
            <person name="Liew F.E."/>
            <person name="Nogle R."/>
            <person name="Abdalla T."/>
            <person name="Rasor B.J."/>
            <person name="Canter C."/>
            <person name="Jensen R.O."/>
            <person name="Wang L."/>
            <person name="Strutz J."/>
            <person name="Chirania P."/>
            <person name="De Tissera S."/>
            <person name="Mueller A.P."/>
            <person name="Ruan Z."/>
            <person name="Gao A."/>
            <person name="Tran L."/>
            <person name="Engle N.L."/>
            <person name="Bromley J.C."/>
            <person name="Daniell J."/>
            <person name="Conrado R."/>
            <person name="Tschaplinski T.J."/>
            <person name="Giannone R.J."/>
            <person name="Hettich R.L."/>
            <person name="Karim A.S."/>
            <person name="Simpson S.D."/>
            <person name="Brown S.D."/>
            <person name="Leang C."/>
            <person name="Jewett M.C."/>
            <person name="Kopke M."/>
        </authorList>
    </citation>
    <scope>NUCLEOTIDE SEQUENCE</scope>
    <source>
        <strain evidence="1">DJ015</strain>
    </source>
</reference>
<organism evidence="1 2">
    <name type="scientific">Clostridium beijerinckii</name>
    <name type="common">Clostridium MP</name>
    <dbReference type="NCBI Taxonomy" id="1520"/>
    <lineage>
        <taxon>Bacteria</taxon>
        <taxon>Bacillati</taxon>
        <taxon>Bacillota</taxon>
        <taxon>Clostridia</taxon>
        <taxon>Eubacteriales</taxon>
        <taxon>Clostridiaceae</taxon>
        <taxon>Clostridium</taxon>
    </lineage>
</organism>
<sequence length="159" mass="19149">MEDIYSKIYSIAEENMKDFGQMEITNNAFSKWSSIEYDVVDMNYLYDIDNRSFLEAAYLAFLDRTIDTEARKIWELRLNDNKEKFQRQVTNSIVKSMEFKLNNVDIINNKYKMKQSKLLNFIEKTYTFKRIIVKLYSIYRVTLRPIKIMLRKFLKGGNK</sequence>
<evidence type="ECO:0000313" key="2">
    <source>
        <dbReference type="Proteomes" id="UP001194098"/>
    </source>
</evidence>
<accession>A0AAW3W3M3</accession>
<dbReference type="RefSeq" id="WP_171779571.1">
    <property type="nucleotide sequence ID" value="NZ_JABAGV010000001.1"/>
</dbReference>